<accession>A0A6V7V9M4</accession>
<evidence type="ECO:0000313" key="1">
    <source>
        <dbReference type="EMBL" id="CAD2171502.1"/>
    </source>
</evidence>
<dbReference type="Proteomes" id="UP000580250">
    <property type="component" value="Unassembled WGS sequence"/>
</dbReference>
<proteinExistence type="predicted"/>
<evidence type="ECO:0000313" key="2">
    <source>
        <dbReference type="Proteomes" id="UP000580250"/>
    </source>
</evidence>
<dbReference type="AlphaFoldDB" id="A0A6V7V9M4"/>
<name>A0A6V7V9M4_MELEN</name>
<dbReference type="EMBL" id="CAJEWN010000185">
    <property type="protein sequence ID" value="CAD2171502.1"/>
    <property type="molecule type" value="Genomic_DNA"/>
</dbReference>
<comment type="caution">
    <text evidence="1">The sequence shown here is derived from an EMBL/GenBank/DDBJ whole genome shotgun (WGS) entry which is preliminary data.</text>
</comment>
<organism evidence="1 2">
    <name type="scientific">Meloidogyne enterolobii</name>
    <name type="common">Root-knot nematode worm</name>
    <name type="synonym">Meloidogyne mayaguensis</name>
    <dbReference type="NCBI Taxonomy" id="390850"/>
    <lineage>
        <taxon>Eukaryota</taxon>
        <taxon>Metazoa</taxon>
        <taxon>Ecdysozoa</taxon>
        <taxon>Nematoda</taxon>
        <taxon>Chromadorea</taxon>
        <taxon>Rhabditida</taxon>
        <taxon>Tylenchina</taxon>
        <taxon>Tylenchomorpha</taxon>
        <taxon>Tylenchoidea</taxon>
        <taxon>Meloidogynidae</taxon>
        <taxon>Meloidogyninae</taxon>
        <taxon>Meloidogyne</taxon>
    </lineage>
</organism>
<gene>
    <name evidence="1" type="ORF">MENT_LOCUS22996</name>
</gene>
<protein>
    <submittedName>
        <fullName evidence="1">Uncharacterized protein</fullName>
    </submittedName>
</protein>
<reference evidence="1 2" key="1">
    <citation type="submission" date="2020-08" db="EMBL/GenBank/DDBJ databases">
        <authorList>
            <person name="Koutsovoulos G."/>
            <person name="Danchin GJ E."/>
        </authorList>
    </citation>
    <scope>NUCLEOTIDE SEQUENCE [LARGE SCALE GENOMIC DNA]</scope>
</reference>
<sequence>MAAPGAVAADWRQFRHFLTADALRTFKIERMANWTINPRLRTVTAHVADMSFKTTYYVCSHVYSGCEAQMKIVEETSATGSREFIIATVFVGRLHHTNHPPFVFGQLEAYVDGHQL</sequence>